<evidence type="ECO:0000313" key="1">
    <source>
        <dbReference type="EMBL" id="CAG8832522.1"/>
    </source>
</evidence>
<reference evidence="1 2" key="1">
    <citation type="submission" date="2021-06" db="EMBL/GenBank/DDBJ databases">
        <authorList>
            <person name="Kallberg Y."/>
            <person name="Tangrot J."/>
            <person name="Rosling A."/>
        </authorList>
    </citation>
    <scope>NUCLEOTIDE SEQUENCE [LARGE SCALE GENOMIC DNA]</scope>
    <source>
        <strain evidence="1 2">120-4 pot B 10/14</strain>
    </source>
</reference>
<accession>A0ABN7WIN9</accession>
<dbReference type="EMBL" id="CAJVQB010045506">
    <property type="protein sequence ID" value="CAG8832522.1"/>
    <property type="molecule type" value="Genomic_DNA"/>
</dbReference>
<gene>
    <name evidence="1" type="ORF">GMARGA_LOCUS31097</name>
</gene>
<feature type="non-terminal residue" evidence="1">
    <location>
        <position position="1"/>
    </location>
</feature>
<evidence type="ECO:0000313" key="2">
    <source>
        <dbReference type="Proteomes" id="UP000789901"/>
    </source>
</evidence>
<sequence>SNYRDIIKIFVFVLDGLIDSNLKLNKTICSVFVKWNIMYLWTKHDELSDTNLIIFEKDIQEWHLNFIIDKNPWYSLKLYNINDIILQLEFDKLISQETIQGFKYIQHCIEDFLSNIKKDLLNLNIQFEVFKNVKLKYEIIIRALLSFYKAVKIENEEQQLFINDNEYCYAK</sequence>
<protein>
    <submittedName>
        <fullName evidence="1">39803_t:CDS:1</fullName>
    </submittedName>
</protein>
<keyword evidence="2" id="KW-1185">Reference proteome</keyword>
<proteinExistence type="predicted"/>
<organism evidence="1 2">
    <name type="scientific">Gigaspora margarita</name>
    <dbReference type="NCBI Taxonomy" id="4874"/>
    <lineage>
        <taxon>Eukaryota</taxon>
        <taxon>Fungi</taxon>
        <taxon>Fungi incertae sedis</taxon>
        <taxon>Mucoromycota</taxon>
        <taxon>Glomeromycotina</taxon>
        <taxon>Glomeromycetes</taxon>
        <taxon>Diversisporales</taxon>
        <taxon>Gigasporaceae</taxon>
        <taxon>Gigaspora</taxon>
    </lineage>
</organism>
<name>A0ABN7WIN9_GIGMA</name>
<feature type="non-terminal residue" evidence="1">
    <location>
        <position position="171"/>
    </location>
</feature>
<dbReference type="Proteomes" id="UP000789901">
    <property type="component" value="Unassembled WGS sequence"/>
</dbReference>
<comment type="caution">
    <text evidence="1">The sequence shown here is derived from an EMBL/GenBank/DDBJ whole genome shotgun (WGS) entry which is preliminary data.</text>
</comment>